<reference evidence="3" key="1">
    <citation type="journal article" date="2014" name="Int. J. Syst. Evol. Microbiol.">
        <title>Complete genome sequence of Corynebacterium casei LMG S-19264T (=DSM 44701T), isolated from a smear-ripened cheese.</title>
        <authorList>
            <consortium name="US DOE Joint Genome Institute (JGI-PGF)"/>
            <person name="Walter F."/>
            <person name="Albersmeier A."/>
            <person name="Kalinowski J."/>
            <person name="Ruckert C."/>
        </authorList>
    </citation>
    <scope>NUCLEOTIDE SEQUENCE</scope>
    <source>
        <strain evidence="3">CGMCC 4.7272</strain>
    </source>
</reference>
<evidence type="ECO:0000313" key="4">
    <source>
        <dbReference type="Proteomes" id="UP000625682"/>
    </source>
</evidence>
<keyword evidence="4" id="KW-1185">Reference proteome</keyword>
<evidence type="ECO:0000256" key="1">
    <source>
        <dbReference type="SAM" id="MobiDB-lite"/>
    </source>
</evidence>
<comment type="caution">
    <text evidence="3">The sequence shown here is derived from an EMBL/GenBank/DDBJ whole genome shotgun (WGS) entry which is preliminary data.</text>
</comment>
<evidence type="ECO:0008006" key="5">
    <source>
        <dbReference type="Google" id="ProtNLM"/>
    </source>
</evidence>
<protein>
    <recommendedName>
        <fullName evidence="5">CU044_5270 family protein</fullName>
    </recommendedName>
</protein>
<dbReference type="AlphaFoldDB" id="A0A917UPF0"/>
<keyword evidence="2" id="KW-1133">Transmembrane helix</keyword>
<feature type="region of interest" description="Disordered" evidence="1">
    <location>
        <begin position="1"/>
        <end position="27"/>
    </location>
</feature>
<proteinExistence type="predicted"/>
<evidence type="ECO:0000256" key="2">
    <source>
        <dbReference type="SAM" id="Phobius"/>
    </source>
</evidence>
<organism evidence="3 4">
    <name type="scientific">Streptomyces lacrimifluminis</name>
    <dbReference type="NCBI Taxonomy" id="1500077"/>
    <lineage>
        <taxon>Bacteria</taxon>
        <taxon>Bacillati</taxon>
        <taxon>Actinomycetota</taxon>
        <taxon>Actinomycetes</taxon>
        <taxon>Kitasatosporales</taxon>
        <taxon>Streptomycetaceae</taxon>
        <taxon>Streptomyces</taxon>
    </lineage>
</organism>
<accession>A0A917UPF0</accession>
<keyword evidence="2" id="KW-0812">Transmembrane</keyword>
<dbReference type="Proteomes" id="UP000625682">
    <property type="component" value="Unassembled WGS sequence"/>
</dbReference>
<reference evidence="3" key="2">
    <citation type="submission" date="2020-09" db="EMBL/GenBank/DDBJ databases">
        <authorList>
            <person name="Sun Q."/>
            <person name="Zhou Y."/>
        </authorList>
    </citation>
    <scope>NUCLEOTIDE SEQUENCE</scope>
    <source>
        <strain evidence="3">CGMCC 4.7272</strain>
    </source>
</reference>
<sequence>MPDELDLLRGANPVPADGPHFGDGPLGHDAERRLNQLLHGSGPFGRRRTRWMWSLATVAVVAVTALALLLAGPDTVPAVAAPRPLLVQAGSTPVPLARMAEIAEAAAADGSPTLRKGTHVQTWSMGMSEDEPPITLPVERVVRWRADATHTELVVATDPRHPGRPVLSEGDGQPRMVEDGHVISEQTFGPSWSDAPPESTPPHDPGLLKAYLQETQYPSTTLTTRELLDAVRVLLDHWTLGAPEDAAVARLLADAGGLRPVGRVTDRLGRPGQAYVHDGQGSRKMLIMDPATGAVLGLEDTATSAEPEWGLKVGDVMDYSAWMR</sequence>
<dbReference type="InterPro" id="IPR047789">
    <property type="entry name" value="CU044_5270-like"/>
</dbReference>
<dbReference type="NCBIfam" id="NF038083">
    <property type="entry name" value="CU044_5270_fam"/>
    <property type="match status" value="1"/>
</dbReference>
<evidence type="ECO:0000313" key="3">
    <source>
        <dbReference type="EMBL" id="GGJ72034.1"/>
    </source>
</evidence>
<gene>
    <name evidence="3" type="ORF">GCM10012282_81140</name>
</gene>
<name>A0A917UPF0_9ACTN</name>
<dbReference type="EMBL" id="BMMU01000080">
    <property type="protein sequence ID" value="GGJ72034.1"/>
    <property type="molecule type" value="Genomic_DNA"/>
</dbReference>
<dbReference type="RefSeq" id="WP_189152386.1">
    <property type="nucleotide sequence ID" value="NZ_BAABER010000082.1"/>
</dbReference>
<feature type="transmembrane region" description="Helical" evidence="2">
    <location>
        <begin position="51"/>
        <end position="72"/>
    </location>
</feature>
<keyword evidence="2" id="KW-0472">Membrane</keyword>